<proteinExistence type="predicted"/>
<dbReference type="VEuPathDB" id="VectorBase:AFUN016315"/>
<reference evidence="1" key="1">
    <citation type="submission" date="2020-05" db="UniProtKB">
        <authorList>
            <consortium name="EnsemblMetazoa"/>
        </authorList>
    </citation>
    <scope>IDENTIFICATION</scope>
    <source>
        <strain evidence="1">FUMOZ</strain>
    </source>
</reference>
<dbReference type="EnsemblMetazoa" id="AFUN016315-RA">
    <property type="protein sequence ID" value="AFUN016315-PA"/>
    <property type="gene ID" value="AFUN016315"/>
</dbReference>
<name>A0A1Y9HE68_ANOFN</name>
<evidence type="ECO:0008006" key="2">
    <source>
        <dbReference type="Google" id="ProtNLM"/>
    </source>
</evidence>
<sequence length="182" mass="21034">MNMSDHGIDNLIPALGNNIPTQNYLQELLSTATELEADCLERQQQRQNASTKIDAVRAQINQAIVKETELKRNRVSEQLNNYDKNQEHSKRANERFTEQFGELQRIMGITIACTPERKQVEITFNDDHKTKVKLSYNDKRITVDEMYPAHHKLDAIRTHLRETGDLVGFLSVLRKKLAFNDV</sequence>
<dbReference type="AlphaFoldDB" id="A0A1Y9HE68"/>
<evidence type="ECO:0000313" key="1">
    <source>
        <dbReference type="EnsemblMetazoa" id="AFUN016315-PA"/>
    </source>
</evidence>
<accession>A0A1Y9HE68</accession>
<dbReference type="VEuPathDB" id="VectorBase:AFUN2_001077"/>
<protein>
    <recommendedName>
        <fullName evidence="2">Kinetochore protein SPC25</fullName>
    </recommendedName>
</protein>
<organism evidence="1">
    <name type="scientific">Anopheles funestus</name>
    <name type="common">African malaria mosquito</name>
    <dbReference type="NCBI Taxonomy" id="62324"/>
    <lineage>
        <taxon>Eukaryota</taxon>
        <taxon>Metazoa</taxon>
        <taxon>Ecdysozoa</taxon>
        <taxon>Arthropoda</taxon>
        <taxon>Hexapoda</taxon>
        <taxon>Insecta</taxon>
        <taxon>Pterygota</taxon>
        <taxon>Neoptera</taxon>
        <taxon>Endopterygota</taxon>
        <taxon>Diptera</taxon>
        <taxon>Nematocera</taxon>
        <taxon>Culicoidea</taxon>
        <taxon>Culicidae</taxon>
        <taxon>Anophelinae</taxon>
        <taxon>Anopheles</taxon>
    </lineage>
</organism>